<dbReference type="AlphaFoldDB" id="A0A6C0HUN8"/>
<protein>
    <submittedName>
        <fullName evidence="1">Uncharacterized protein</fullName>
    </submittedName>
</protein>
<name>A0A6C0HUN8_9ZZZZ</name>
<accession>A0A6C0HUN8</accession>
<organism evidence="1">
    <name type="scientific">viral metagenome</name>
    <dbReference type="NCBI Taxonomy" id="1070528"/>
    <lineage>
        <taxon>unclassified sequences</taxon>
        <taxon>metagenomes</taxon>
        <taxon>organismal metagenomes</taxon>
    </lineage>
</organism>
<proteinExistence type="predicted"/>
<dbReference type="EMBL" id="MN740013">
    <property type="protein sequence ID" value="QHT83885.1"/>
    <property type="molecule type" value="Genomic_DNA"/>
</dbReference>
<sequence length="298" mass="36010">MTHKTPDYKTSVFQYYLRNNQSMKKVCNVFHCNKSTLNDWVHKYKNNHKNLTRKNRPAISYKIKKDQVKTALYILDKNEQYTMNELSMLLKEKHKEFDVSPQHLGRIMRNHNRTRKRTRHEHFPSERRKIPTDKEEELKNFYRKVKQYPIDKIISLDETSVGALLMPSYSRCFIGKRCVIKTNKNFVFKKFTLLVAISNSQRIGYELYEKGGTTKERLLAFLEKNVFGKYKNQLKYYLKKYRNVNDFQQLKQNVQSAIHKIKPHNYTNYFKDAYDRKKDLEYSRKPSTRKCNPKKYKD</sequence>
<dbReference type="SUPFAM" id="SSF46689">
    <property type="entry name" value="Homeodomain-like"/>
    <property type="match status" value="1"/>
</dbReference>
<reference evidence="1" key="1">
    <citation type="journal article" date="2020" name="Nature">
        <title>Giant virus diversity and host interactions through global metagenomics.</title>
        <authorList>
            <person name="Schulz F."/>
            <person name="Roux S."/>
            <person name="Paez-Espino D."/>
            <person name="Jungbluth S."/>
            <person name="Walsh D.A."/>
            <person name="Denef V.J."/>
            <person name="McMahon K.D."/>
            <person name="Konstantinidis K.T."/>
            <person name="Eloe-Fadrosh E.A."/>
            <person name="Kyrpides N.C."/>
            <person name="Woyke T."/>
        </authorList>
    </citation>
    <scope>NUCLEOTIDE SEQUENCE</scope>
    <source>
        <strain evidence="1">GVMAG-M-3300023184-168</strain>
    </source>
</reference>
<evidence type="ECO:0000313" key="1">
    <source>
        <dbReference type="EMBL" id="QHT83885.1"/>
    </source>
</evidence>
<dbReference type="InterPro" id="IPR009057">
    <property type="entry name" value="Homeodomain-like_sf"/>
</dbReference>